<dbReference type="InterPro" id="IPR036182">
    <property type="entry name" value="PCuAC_sf"/>
</dbReference>
<dbReference type="Pfam" id="PF04314">
    <property type="entry name" value="PCuAC"/>
    <property type="match status" value="1"/>
</dbReference>
<feature type="signal peptide" evidence="1">
    <location>
        <begin position="1"/>
        <end position="26"/>
    </location>
</feature>
<dbReference type="AlphaFoldDB" id="A0A368DU48"/>
<reference evidence="2 3" key="1">
    <citation type="journal article" date="2018" name="Microbiome">
        <title>Fine metagenomic profile of the Mediterranean stratified and mixed water columns revealed by assembly and recruitment.</title>
        <authorList>
            <person name="Haro-Moreno J.M."/>
            <person name="Lopez-Perez M."/>
            <person name="De La Torre J.R."/>
            <person name="Picazo A."/>
            <person name="Camacho A."/>
            <person name="Rodriguez-Valera F."/>
        </authorList>
    </citation>
    <scope>NUCLEOTIDE SEQUENCE [LARGE SCALE GENOMIC DNA]</scope>
    <source>
        <strain evidence="2">MED-G55</strain>
    </source>
</reference>
<organism evidence="2 3">
    <name type="scientific">PS1 clade bacterium</name>
    <dbReference type="NCBI Taxonomy" id="2175152"/>
    <lineage>
        <taxon>Bacteria</taxon>
        <taxon>Pseudomonadati</taxon>
        <taxon>Pseudomonadota</taxon>
        <taxon>Alphaproteobacteria</taxon>
        <taxon>PS1 clade</taxon>
    </lineage>
</organism>
<dbReference type="Proteomes" id="UP000252132">
    <property type="component" value="Unassembled WGS sequence"/>
</dbReference>
<dbReference type="InterPro" id="IPR058248">
    <property type="entry name" value="Lxx211020-like"/>
</dbReference>
<feature type="chain" id="PRO_5016793923" evidence="1">
    <location>
        <begin position="27"/>
        <end position="146"/>
    </location>
</feature>
<evidence type="ECO:0000313" key="3">
    <source>
        <dbReference type="Proteomes" id="UP000252132"/>
    </source>
</evidence>
<evidence type="ECO:0000313" key="2">
    <source>
        <dbReference type="EMBL" id="RCL75370.1"/>
    </source>
</evidence>
<dbReference type="InterPro" id="IPR007410">
    <property type="entry name" value="LpqE-like"/>
</dbReference>
<gene>
    <name evidence="2" type="ORF">DBW69_06345</name>
</gene>
<dbReference type="SUPFAM" id="SSF110087">
    <property type="entry name" value="DR1885-like metal-binding protein"/>
    <property type="match status" value="1"/>
</dbReference>
<dbReference type="Gene3D" id="2.60.40.1890">
    <property type="entry name" value="PCu(A)C copper chaperone"/>
    <property type="match status" value="1"/>
</dbReference>
<proteinExistence type="predicted"/>
<sequence length="146" mass="16126">MYKTLPLCLVFFLSISGAIIASKANAETNSFSIEEAVFRPGVGNRPGVMFFKLSNTSGMNKTLISATSNTAEKIEIHNHDMKDGVMRMRRLDKLSVNAQSSVLLKPHGLHLMVFGYSASEEMSVTLNFDTEEQVTFVPEIISYGTK</sequence>
<accession>A0A368DU48</accession>
<dbReference type="PANTHER" id="PTHR36302:SF1">
    <property type="entry name" value="COPPER CHAPERONE PCU(A)C"/>
    <property type="match status" value="1"/>
</dbReference>
<dbReference type="EMBL" id="QOQF01000034">
    <property type="protein sequence ID" value="RCL75370.1"/>
    <property type="molecule type" value="Genomic_DNA"/>
</dbReference>
<name>A0A368DU48_9PROT</name>
<keyword evidence="1" id="KW-0732">Signal</keyword>
<comment type="caution">
    <text evidence="2">The sequence shown here is derived from an EMBL/GenBank/DDBJ whole genome shotgun (WGS) entry which is preliminary data.</text>
</comment>
<evidence type="ECO:0000256" key="1">
    <source>
        <dbReference type="SAM" id="SignalP"/>
    </source>
</evidence>
<protein>
    <submittedName>
        <fullName evidence="2">Copper chaperone PCu(A)C</fullName>
    </submittedName>
</protein>
<dbReference type="PANTHER" id="PTHR36302">
    <property type="entry name" value="BLR7088 PROTEIN"/>
    <property type="match status" value="1"/>
</dbReference>